<name>A0A8R1E8X4_CAEJA</name>
<evidence type="ECO:0000313" key="2">
    <source>
        <dbReference type="Proteomes" id="UP000005237"/>
    </source>
</evidence>
<evidence type="ECO:0000313" key="1">
    <source>
        <dbReference type="EnsemblMetazoa" id="CJA31125.1"/>
    </source>
</evidence>
<proteinExistence type="predicted"/>
<organism evidence="1 2">
    <name type="scientific">Caenorhabditis japonica</name>
    <dbReference type="NCBI Taxonomy" id="281687"/>
    <lineage>
        <taxon>Eukaryota</taxon>
        <taxon>Metazoa</taxon>
        <taxon>Ecdysozoa</taxon>
        <taxon>Nematoda</taxon>
        <taxon>Chromadorea</taxon>
        <taxon>Rhabditida</taxon>
        <taxon>Rhabditina</taxon>
        <taxon>Rhabditomorpha</taxon>
        <taxon>Rhabditoidea</taxon>
        <taxon>Rhabditidae</taxon>
        <taxon>Peloderinae</taxon>
        <taxon>Caenorhabditis</taxon>
    </lineage>
</organism>
<reference evidence="2" key="1">
    <citation type="submission" date="2010-08" db="EMBL/GenBank/DDBJ databases">
        <authorList>
            <consortium name="Caenorhabditis japonica Sequencing Consortium"/>
            <person name="Wilson R.K."/>
        </authorList>
    </citation>
    <scope>NUCLEOTIDE SEQUENCE [LARGE SCALE GENOMIC DNA]</scope>
    <source>
        <strain evidence="2">DF5081</strain>
    </source>
</reference>
<protein>
    <submittedName>
        <fullName evidence="1">Uncharacterized protein</fullName>
    </submittedName>
</protein>
<keyword evidence="2" id="KW-1185">Reference proteome</keyword>
<dbReference type="EnsemblMetazoa" id="CJA31125.1">
    <property type="protein sequence ID" value="CJA31125.1"/>
    <property type="gene ID" value="WBGene00206972"/>
</dbReference>
<dbReference type="AlphaFoldDB" id="A0A8R1E8X4"/>
<reference evidence="1" key="2">
    <citation type="submission" date="2022-06" db="UniProtKB">
        <authorList>
            <consortium name="EnsemblMetazoa"/>
        </authorList>
    </citation>
    <scope>IDENTIFICATION</scope>
    <source>
        <strain evidence="1">DF5081</strain>
    </source>
</reference>
<dbReference type="Proteomes" id="UP000005237">
    <property type="component" value="Unassembled WGS sequence"/>
</dbReference>
<accession>A0A8R1E8X4</accession>
<sequence length="70" mass="7978">MYAVLNVFVINYRLLAYYHQAHSALNLWEFVLIITKLGRHLAAYICPIRAENSLKISFAKCFIISSCVAA</sequence>